<dbReference type="Pfam" id="PF07969">
    <property type="entry name" value="Amidohydro_3"/>
    <property type="match status" value="1"/>
</dbReference>
<gene>
    <name evidence="3" type="ORF">GVO57_10140</name>
</gene>
<dbReference type="PANTHER" id="PTHR43135">
    <property type="entry name" value="ALPHA-D-RIBOSE 1-METHYLPHOSPHONATE 5-TRIPHOSPHATE DIPHOSPHATASE"/>
    <property type="match status" value="1"/>
</dbReference>
<evidence type="ECO:0000313" key="4">
    <source>
        <dbReference type="Proteomes" id="UP000464468"/>
    </source>
</evidence>
<feature type="signal peptide" evidence="1">
    <location>
        <begin position="1"/>
        <end position="19"/>
    </location>
</feature>
<name>A0A7Z2NWH1_9SPHN</name>
<dbReference type="Gene3D" id="2.30.40.10">
    <property type="entry name" value="Urease, subunit C, domain 1"/>
    <property type="match status" value="1"/>
</dbReference>
<dbReference type="PANTHER" id="PTHR43135:SF3">
    <property type="entry name" value="ALPHA-D-RIBOSE 1-METHYLPHOSPHONATE 5-TRIPHOSPHATE DIPHOSPHATASE"/>
    <property type="match status" value="1"/>
</dbReference>
<feature type="domain" description="Amidohydrolase 3" evidence="2">
    <location>
        <begin position="341"/>
        <end position="404"/>
    </location>
</feature>
<dbReference type="KEGG" id="schy:GVO57_10140"/>
<dbReference type="InterPro" id="IPR051781">
    <property type="entry name" value="Metallo-dep_Hydrolase"/>
</dbReference>
<sequence length="433" mass="44498">MKALLMLGAALAAAVPAGAETIAIVGGRVALGDGSAPIDTGTVILRDGRIVAAGAAVAVPAGARVIDARGKWVAPGFVAGFTRLGLVEVDAVDDTNDTAARGSPYSAAIDIEPGINPRVSAIAVSRAGGVTRAVVAPETANEIFAGQGAVIDTGDDMDAVTVPRAFQFVELGEAGAREAGGSRPAAILEFRTKLRAAQAYARNPAGYGGDSKDALLPAADAAALVAVVDGRVPLLVHVESASDILTVLRLKREFAALRLVLVGASEGWMVAREIAAARVPVLASALNDLPASFEMLAATQSNIGRLRAAGVTVGIGMIDDNEARQARYVAQYAGNLVALSRIPGAGGMSWGDALAAITSAPAEALGLGGEIGSLRPGRRADVVLWSGDPLELQSKAERVWIDGVEQPLGTRQTRLRDRYLQPQEGDLPKAYQR</sequence>
<feature type="chain" id="PRO_5030848097" evidence="1">
    <location>
        <begin position="20"/>
        <end position="433"/>
    </location>
</feature>
<dbReference type="Gene3D" id="3.20.20.140">
    <property type="entry name" value="Metal-dependent hydrolases"/>
    <property type="match status" value="1"/>
</dbReference>
<dbReference type="Proteomes" id="UP000464468">
    <property type="component" value="Chromosome"/>
</dbReference>
<dbReference type="SUPFAM" id="SSF51338">
    <property type="entry name" value="Composite domain of metallo-dependent hydrolases"/>
    <property type="match status" value="1"/>
</dbReference>
<dbReference type="EMBL" id="CP047895">
    <property type="protein sequence ID" value="QHL91113.1"/>
    <property type="molecule type" value="Genomic_DNA"/>
</dbReference>
<evidence type="ECO:0000259" key="2">
    <source>
        <dbReference type="Pfam" id="PF07969"/>
    </source>
</evidence>
<dbReference type="RefSeq" id="WP_160593043.1">
    <property type="nucleotide sequence ID" value="NZ_CP047895.1"/>
</dbReference>
<dbReference type="SUPFAM" id="SSF51556">
    <property type="entry name" value="Metallo-dependent hydrolases"/>
    <property type="match status" value="1"/>
</dbReference>
<evidence type="ECO:0000313" key="3">
    <source>
        <dbReference type="EMBL" id="QHL91113.1"/>
    </source>
</evidence>
<keyword evidence="3" id="KW-0378">Hydrolase</keyword>
<protein>
    <submittedName>
        <fullName evidence="3">Amidohydrolase family protein</fullName>
    </submittedName>
</protein>
<keyword evidence="1" id="KW-0732">Signal</keyword>
<dbReference type="InterPro" id="IPR011059">
    <property type="entry name" value="Metal-dep_hydrolase_composite"/>
</dbReference>
<dbReference type="GO" id="GO:0016810">
    <property type="term" value="F:hydrolase activity, acting on carbon-nitrogen (but not peptide) bonds"/>
    <property type="evidence" value="ECO:0007669"/>
    <property type="project" value="InterPro"/>
</dbReference>
<dbReference type="InterPro" id="IPR032466">
    <property type="entry name" value="Metal_Hydrolase"/>
</dbReference>
<dbReference type="InterPro" id="IPR013108">
    <property type="entry name" value="Amidohydro_3"/>
</dbReference>
<evidence type="ECO:0000256" key="1">
    <source>
        <dbReference type="SAM" id="SignalP"/>
    </source>
</evidence>
<proteinExistence type="predicted"/>
<keyword evidence="4" id="KW-1185">Reference proteome</keyword>
<organism evidence="3 4">
    <name type="scientific">Sphingomonas changnyeongensis</name>
    <dbReference type="NCBI Taxonomy" id="2698679"/>
    <lineage>
        <taxon>Bacteria</taxon>
        <taxon>Pseudomonadati</taxon>
        <taxon>Pseudomonadota</taxon>
        <taxon>Alphaproteobacteria</taxon>
        <taxon>Sphingomonadales</taxon>
        <taxon>Sphingomonadaceae</taxon>
        <taxon>Sphingomonas</taxon>
    </lineage>
</organism>
<reference evidence="3 4" key="1">
    <citation type="submission" date="2020-01" db="EMBL/GenBank/DDBJ databases">
        <title>Sphingomonas sp. C33 whole genome sequece.</title>
        <authorList>
            <person name="Park C."/>
        </authorList>
    </citation>
    <scope>NUCLEOTIDE SEQUENCE [LARGE SCALE GENOMIC DNA]</scope>
    <source>
        <strain evidence="3 4">C33</strain>
    </source>
</reference>
<accession>A0A7Z2NWH1</accession>
<dbReference type="AlphaFoldDB" id="A0A7Z2NWH1"/>